<dbReference type="Proteomes" id="UP000029672">
    <property type="component" value="Chromosome"/>
</dbReference>
<accession>A0A097EQX8</accession>
<evidence type="ECO:0000313" key="2">
    <source>
        <dbReference type="EMBL" id="AIT09978.1"/>
    </source>
</evidence>
<dbReference type="InterPro" id="IPR036188">
    <property type="entry name" value="FAD/NAD-bd_sf"/>
</dbReference>
<feature type="domain" description="Amine oxidase" evidence="1">
    <location>
        <begin position="11"/>
        <end position="319"/>
    </location>
</feature>
<reference evidence="2 3" key="1">
    <citation type="submission" date="2014-10" db="EMBL/GenBank/DDBJ databases">
        <title>Whole genome sequence of Francisella endociliophora strain FSC1006, isolated from a laboratory culture of the marine ciliate Euplotes raikovi.</title>
        <authorList>
            <person name="Granberg M."/>
            <person name="Backman S."/>
            <person name="Lundmark E."/>
            <person name="Nilsson E."/>
            <person name="Karlsson E."/>
            <person name="Thelaus J."/>
            <person name="Ohrman C."/>
            <person name="Larkeryd A."/>
            <person name="Stenberg P."/>
        </authorList>
    </citation>
    <scope>NUCLEOTIDE SEQUENCE [LARGE SCALE GENOMIC DNA]</scope>
    <source>
        <strain evidence="2 3">FSC1006</strain>
    </source>
</reference>
<evidence type="ECO:0000259" key="1">
    <source>
        <dbReference type="Pfam" id="PF01593"/>
    </source>
</evidence>
<evidence type="ECO:0000313" key="3">
    <source>
        <dbReference type="Proteomes" id="UP000029672"/>
    </source>
</evidence>
<organism evidence="2 3">
    <name type="scientific">Candidatus Francisella endociliophora</name>
    <dbReference type="NCBI Taxonomy" id="653937"/>
    <lineage>
        <taxon>Bacteria</taxon>
        <taxon>Pseudomonadati</taxon>
        <taxon>Pseudomonadota</taxon>
        <taxon>Gammaproteobacteria</taxon>
        <taxon>Thiotrichales</taxon>
        <taxon>Francisellaceae</taxon>
        <taxon>Francisella</taxon>
    </lineage>
</organism>
<dbReference type="HOGENOM" id="CLU_028123_1_0_6"/>
<dbReference type="PANTHER" id="PTHR42923:SF17">
    <property type="entry name" value="AMINE OXIDASE DOMAIN-CONTAINING PROTEIN"/>
    <property type="match status" value="1"/>
</dbReference>
<dbReference type="EMBL" id="CP009574">
    <property type="protein sequence ID" value="AIT09978.1"/>
    <property type="molecule type" value="Genomic_DNA"/>
</dbReference>
<gene>
    <name evidence="2" type="ORF">LO80_08360</name>
</gene>
<dbReference type="InterPro" id="IPR050464">
    <property type="entry name" value="Zeta_carotene_desat/Oxidored"/>
</dbReference>
<dbReference type="KEGG" id="frf:LO80_08360"/>
<dbReference type="PANTHER" id="PTHR42923">
    <property type="entry name" value="PROTOPORPHYRINOGEN OXIDASE"/>
    <property type="match status" value="1"/>
</dbReference>
<dbReference type="AlphaFoldDB" id="A0A097EQX8"/>
<dbReference type="Gene3D" id="1.10.405.20">
    <property type="match status" value="1"/>
</dbReference>
<dbReference type="OrthoDB" id="20837at2"/>
<dbReference type="Pfam" id="PF01593">
    <property type="entry name" value="Amino_oxidase"/>
    <property type="match status" value="1"/>
</dbReference>
<dbReference type="InterPro" id="IPR002937">
    <property type="entry name" value="Amino_oxidase"/>
</dbReference>
<dbReference type="RefSeq" id="WP_040010353.1">
    <property type="nucleotide sequence ID" value="NZ_CP009574.1"/>
</dbReference>
<dbReference type="GO" id="GO:0016491">
    <property type="term" value="F:oxidoreductase activity"/>
    <property type="evidence" value="ECO:0007669"/>
    <property type="project" value="InterPro"/>
</dbReference>
<name>A0A097EQX8_9GAMM</name>
<dbReference type="Gene3D" id="3.50.50.60">
    <property type="entry name" value="FAD/NAD(P)-binding domain"/>
    <property type="match status" value="1"/>
</dbReference>
<dbReference type="eggNOG" id="COG2907">
    <property type="taxonomic scope" value="Bacteria"/>
</dbReference>
<sequence length="417" mass="47943">MQKIAIIGSGISGLAASYLLKDKYEITLYEKNNYFGGHARTLNIDNTPVDTGFIVFNYETYYHLTRLFKHLNVPVAKSNMSFGVSIKNGSIEYGSSSFKSLLAQKSNIFKPNYYKMIKDILKFNRISNRHLEENILNENITLAQYLDDIKVGRWFRDYYLLAMGACIWSTPLEKMYDFPALSFIRFFSNHGLLSTSKPLQWYTIQGGSKVYVKKIINELKKTNISFAPKATKVERTNKIIVTDSNNTSQEFDKVVFACHSTEILELLDNPNTAEKELISAIKYQPNSVILHTDESIMPKRKNAWSSWNYLSAETKDKHKVVSLSYWMNNLQPLDTDTNYFVTVNPDQKPDPKKIINEHLFQHPVFDKKAIQAQQNFDNIQGLNDTYYCGAYLRYGFHEDGILSAVNVAEKLGVKTPW</sequence>
<dbReference type="Gene3D" id="3.30.70.1990">
    <property type="match status" value="1"/>
</dbReference>
<keyword evidence="3" id="KW-1185">Reference proteome</keyword>
<proteinExistence type="predicted"/>
<protein>
    <submittedName>
        <fullName evidence="2">NAD/FAD-binding protein</fullName>
    </submittedName>
</protein>
<dbReference type="SUPFAM" id="SSF51905">
    <property type="entry name" value="FAD/NAD(P)-binding domain"/>
    <property type="match status" value="1"/>
</dbReference>
<dbReference type="STRING" id="1547445.LO80_08360"/>